<dbReference type="Proteomes" id="UP001165962">
    <property type="component" value="Unassembled WGS sequence"/>
</dbReference>
<feature type="domain" description="HD-GYP" evidence="1">
    <location>
        <begin position="95"/>
        <end position="292"/>
    </location>
</feature>
<dbReference type="PROSITE" id="PS51832">
    <property type="entry name" value="HD_GYP"/>
    <property type="match status" value="1"/>
</dbReference>
<dbReference type="EMBL" id="JAAOIW010000006">
    <property type="protein sequence ID" value="NHN31816.1"/>
    <property type="molecule type" value="Genomic_DNA"/>
</dbReference>
<organism evidence="2 3">
    <name type="scientific">Paenibacillus agricola</name>
    <dbReference type="NCBI Taxonomy" id="2716264"/>
    <lineage>
        <taxon>Bacteria</taxon>
        <taxon>Bacillati</taxon>
        <taxon>Bacillota</taxon>
        <taxon>Bacilli</taxon>
        <taxon>Bacillales</taxon>
        <taxon>Paenibacillaceae</taxon>
        <taxon>Paenibacillus</taxon>
    </lineage>
</organism>
<evidence type="ECO:0000313" key="3">
    <source>
        <dbReference type="Proteomes" id="UP001165962"/>
    </source>
</evidence>
<dbReference type="SMART" id="SM00471">
    <property type="entry name" value="HDc"/>
    <property type="match status" value="1"/>
</dbReference>
<name>A0ABX0J919_9BACL</name>
<accession>A0ABX0J919</accession>
<evidence type="ECO:0000259" key="1">
    <source>
        <dbReference type="PROSITE" id="PS51832"/>
    </source>
</evidence>
<dbReference type="InterPro" id="IPR037522">
    <property type="entry name" value="HD_GYP_dom"/>
</dbReference>
<sequence>MGITKAYIGKRIMKDVMNATGVLVLSANTVLTKSHIENLNKHRIESFDLDVVIDPISKIVEEQVRYISDMFGEIRISNQIPILEIKSKLIPKLLPLINQTDFFRTMQNIKVTDDEYLYKHSLGVGIMAATIGKWLQLGDGAVLQLLVSGLLHDVGKMKVPSSILDKPGPLDDYEREVLKKHPIWGYEVIKDTVGISNRISTAVLQHHEREDGSGYPYGLQGDQIDLYSKIISVADIFHALLSDRLHQPSVPSMVVVQHFSQQIYGKLPSPILLTFFKRFFQHLLGKQVLLSDGSIGKVIYLNPYEFLRPLVQQEQAYIDLSKRRDVSLLEVI</sequence>
<dbReference type="Pfam" id="PF13487">
    <property type="entry name" value="HD_5"/>
    <property type="match status" value="1"/>
</dbReference>
<keyword evidence="3" id="KW-1185">Reference proteome</keyword>
<dbReference type="SUPFAM" id="SSF109604">
    <property type="entry name" value="HD-domain/PDEase-like"/>
    <property type="match status" value="1"/>
</dbReference>
<evidence type="ECO:0000313" key="2">
    <source>
        <dbReference type="EMBL" id="NHN31816.1"/>
    </source>
</evidence>
<reference evidence="2" key="1">
    <citation type="submission" date="2020-03" db="EMBL/GenBank/DDBJ databases">
        <title>Draft sequencing of Paenibacilllus sp. S3N08.</title>
        <authorList>
            <person name="Kim D.-U."/>
        </authorList>
    </citation>
    <scope>NUCLEOTIDE SEQUENCE</scope>
    <source>
        <strain evidence="2">S3N08</strain>
    </source>
</reference>
<proteinExistence type="predicted"/>
<dbReference type="CDD" id="cd00077">
    <property type="entry name" value="HDc"/>
    <property type="match status" value="1"/>
</dbReference>
<dbReference type="RefSeq" id="WP_166152102.1">
    <property type="nucleotide sequence ID" value="NZ_JAAOIW010000006.1"/>
</dbReference>
<dbReference type="Gene3D" id="1.10.3210.10">
    <property type="entry name" value="Hypothetical protein af1432"/>
    <property type="match status" value="1"/>
</dbReference>
<comment type="caution">
    <text evidence="2">The sequence shown here is derived from an EMBL/GenBank/DDBJ whole genome shotgun (WGS) entry which is preliminary data.</text>
</comment>
<dbReference type="InterPro" id="IPR003607">
    <property type="entry name" value="HD/PDEase_dom"/>
</dbReference>
<dbReference type="PANTHER" id="PTHR43155">
    <property type="entry name" value="CYCLIC DI-GMP PHOSPHODIESTERASE PA4108-RELATED"/>
    <property type="match status" value="1"/>
</dbReference>
<dbReference type="PANTHER" id="PTHR43155:SF2">
    <property type="entry name" value="CYCLIC DI-GMP PHOSPHODIESTERASE PA4108"/>
    <property type="match status" value="1"/>
</dbReference>
<protein>
    <submittedName>
        <fullName evidence="2">HD-GYP domain-containing protein</fullName>
    </submittedName>
</protein>
<gene>
    <name evidence="2" type="ORF">G9U52_18430</name>
</gene>